<evidence type="ECO:0008006" key="6">
    <source>
        <dbReference type="Google" id="ProtNLM"/>
    </source>
</evidence>
<reference evidence="4 5" key="1">
    <citation type="submission" date="2019-01" db="EMBL/GenBank/DDBJ databases">
        <title>Sequencing of cultivated peanut Arachis hypogaea provides insights into genome evolution and oil improvement.</title>
        <authorList>
            <person name="Chen X."/>
        </authorList>
    </citation>
    <scope>NUCLEOTIDE SEQUENCE [LARGE SCALE GENOMIC DNA]</scope>
    <source>
        <strain evidence="5">cv. Fuhuasheng</strain>
        <tissue evidence="4">Leaves</tissue>
    </source>
</reference>
<keyword evidence="5" id="KW-1185">Reference proteome</keyword>
<dbReference type="STRING" id="3818.A0A445A0T0"/>
<dbReference type="AlphaFoldDB" id="A0A445A0T0"/>
<feature type="region of interest" description="Disordered" evidence="1">
    <location>
        <begin position="144"/>
        <end position="192"/>
    </location>
</feature>
<protein>
    <recommendedName>
        <fullName evidence="6">DUF632 domain-containing protein</fullName>
    </recommendedName>
</protein>
<feature type="compositionally biased region" description="Pro residues" evidence="1">
    <location>
        <begin position="84"/>
        <end position="93"/>
    </location>
</feature>
<dbReference type="OrthoDB" id="1919226at2759"/>
<dbReference type="Pfam" id="PF04782">
    <property type="entry name" value="DUF632"/>
    <property type="match status" value="1"/>
</dbReference>
<gene>
    <name evidence="4" type="ORF">Ahy_B03g065057</name>
</gene>
<dbReference type="InterPro" id="IPR006867">
    <property type="entry name" value="DUF632"/>
</dbReference>
<proteinExistence type="predicted"/>
<evidence type="ECO:0000256" key="1">
    <source>
        <dbReference type="SAM" id="MobiDB-lite"/>
    </source>
</evidence>
<feature type="region of interest" description="Disordered" evidence="1">
    <location>
        <begin position="66"/>
        <end position="94"/>
    </location>
</feature>
<dbReference type="Pfam" id="PF04783">
    <property type="entry name" value="DUF630"/>
    <property type="match status" value="1"/>
</dbReference>
<evidence type="ECO:0000313" key="4">
    <source>
        <dbReference type="EMBL" id="RYR20005.1"/>
    </source>
</evidence>
<dbReference type="PANTHER" id="PTHR21450:SF21">
    <property type="entry name" value="REDUCTASE SUBUNIT C, PUTATIVE (DUF630 AND DUF632)-RELATED"/>
    <property type="match status" value="1"/>
</dbReference>
<feature type="domain" description="DUF632" evidence="2">
    <location>
        <begin position="211"/>
        <end position="507"/>
    </location>
</feature>
<name>A0A445A0T0_ARAHY</name>
<evidence type="ECO:0000259" key="3">
    <source>
        <dbReference type="Pfam" id="PF04783"/>
    </source>
</evidence>
<accession>A0A445A0T0</accession>
<dbReference type="PANTHER" id="PTHR21450">
    <property type="entry name" value="PROTEIN ALTERED PHOSPHATE STARVATION RESPONSE 1"/>
    <property type="match status" value="1"/>
</dbReference>
<dbReference type="InterPro" id="IPR006868">
    <property type="entry name" value="DUF630"/>
</dbReference>
<dbReference type="SMR" id="A0A445A0T0"/>
<dbReference type="EMBL" id="SDMP01000013">
    <property type="protein sequence ID" value="RYR20005.1"/>
    <property type="molecule type" value="Genomic_DNA"/>
</dbReference>
<evidence type="ECO:0000259" key="2">
    <source>
        <dbReference type="Pfam" id="PF04782"/>
    </source>
</evidence>
<sequence length="641" mass="72475">MGCILSSFDEDEKVGICKERKKLIKQLVSIRGEFSDSLLAYLKALRNTGGTLRQFTESEILEFDSTYNGVAGPPSPRTHLPTSPVRPPPPLPPLVADEATPHDPQEVTSEDVCNNVPPMQNDAGMGSWIFSTEVQNFEIVESAEDENWEETKTEFEDEDPEPEVVPSGVRSRSGKQPVDDNTSTRSLFGKDGTDMPVVEVKRTRREKTLEAIGTELDEFFLKASACVKEIAILIDVSGGDTLLRSNSGHLDGKRGNSAKVFSILSRSRYRARDAAESFGPSEPCKPGAHCATLKKLHAAEKKLFKAVKEEVIVKLEFERKSLLLQKQENENIDWMKTDKTRSNVENLNSHLLDLRQLITETTSSILYLIDEELLPQLGALTAGLIKMWRTMNKCHQAQTLICQQLSNLSDNQNVLQNTEDHHRATIQFQTEASYWYSSFCKLVKSQREYVRTLCRWIQLTKCLWDGHESSDNSSLIHSICQQWELGLDRLPNKDASDAIKGLLSSIHSIIDQQAQEDNILKRLNKLKMRWRRCSESLSEMEEKFKYTFENEDIPVNMSPMHPLSLKRNKTEALKKEVDRMTATYMGAVQCSRTMTLNHLKTRLPQLFQSLMEFSNASAEAIEGIQNPVEQVESTDTTASQN</sequence>
<dbReference type="Proteomes" id="UP000289738">
    <property type="component" value="Chromosome B03"/>
</dbReference>
<evidence type="ECO:0000313" key="5">
    <source>
        <dbReference type="Proteomes" id="UP000289738"/>
    </source>
</evidence>
<comment type="caution">
    <text evidence="4">The sequence shown here is derived from an EMBL/GenBank/DDBJ whole genome shotgun (WGS) entry which is preliminary data.</text>
</comment>
<organism evidence="4 5">
    <name type="scientific">Arachis hypogaea</name>
    <name type="common">Peanut</name>
    <dbReference type="NCBI Taxonomy" id="3818"/>
    <lineage>
        <taxon>Eukaryota</taxon>
        <taxon>Viridiplantae</taxon>
        <taxon>Streptophyta</taxon>
        <taxon>Embryophyta</taxon>
        <taxon>Tracheophyta</taxon>
        <taxon>Spermatophyta</taxon>
        <taxon>Magnoliopsida</taxon>
        <taxon>eudicotyledons</taxon>
        <taxon>Gunneridae</taxon>
        <taxon>Pentapetalae</taxon>
        <taxon>rosids</taxon>
        <taxon>fabids</taxon>
        <taxon>Fabales</taxon>
        <taxon>Fabaceae</taxon>
        <taxon>Papilionoideae</taxon>
        <taxon>50 kb inversion clade</taxon>
        <taxon>dalbergioids sensu lato</taxon>
        <taxon>Dalbergieae</taxon>
        <taxon>Pterocarpus clade</taxon>
        <taxon>Arachis</taxon>
    </lineage>
</organism>
<feature type="domain" description="DUF630" evidence="3">
    <location>
        <begin position="1"/>
        <end position="59"/>
    </location>
</feature>
<dbReference type="Gramene" id="arahy.Tifrunner.gnm2.ann2.Ah13g348800.1">
    <property type="protein sequence ID" value="arahy.Tifrunner.gnm2.ann2.Ah13g348800.1-CDS"/>
    <property type="gene ID" value="arahy.Tifrunner.gnm2.ann2.Ah13g348800"/>
</dbReference>